<organism evidence="1">
    <name type="scientific">hydrothermal vent metagenome</name>
    <dbReference type="NCBI Taxonomy" id="652676"/>
    <lineage>
        <taxon>unclassified sequences</taxon>
        <taxon>metagenomes</taxon>
        <taxon>ecological metagenomes</taxon>
    </lineage>
</organism>
<dbReference type="EMBL" id="FAXC01000353">
    <property type="protein sequence ID" value="CUV10098.1"/>
    <property type="molecule type" value="Genomic_DNA"/>
</dbReference>
<sequence length="37" mass="4049">MKFLLAALTLGVLATVYKKYIVGTWTHTKRGRAGIGI</sequence>
<protein>
    <submittedName>
        <fullName evidence="1">Uncharacterized protein</fullName>
    </submittedName>
</protein>
<name>A0A160VH58_9ZZZZ</name>
<gene>
    <name evidence="1" type="ORF">MGWOODY_Mmi2637</name>
</gene>
<evidence type="ECO:0000313" key="1">
    <source>
        <dbReference type="EMBL" id="CUV10098.1"/>
    </source>
</evidence>
<accession>A0A160VH58</accession>
<reference evidence="1" key="1">
    <citation type="submission" date="2015-10" db="EMBL/GenBank/DDBJ databases">
        <authorList>
            <person name="Gilbert D.G."/>
        </authorList>
    </citation>
    <scope>NUCLEOTIDE SEQUENCE</scope>
</reference>
<proteinExistence type="predicted"/>
<dbReference type="AlphaFoldDB" id="A0A160VH58"/>